<keyword evidence="6" id="KW-1185">Reference proteome</keyword>
<dbReference type="InterPro" id="IPR051531">
    <property type="entry name" value="N-acetyltransferase"/>
</dbReference>
<organism evidence="5 6">
    <name type="scientific">Colletotrichum plurivorum</name>
    <dbReference type="NCBI Taxonomy" id="2175906"/>
    <lineage>
        <taxon>Eukaryota</taxon>
        <taxon>Fungi</taxon>
        <taxon>Dikarya</taxon>
        <taxon>Ascomycota</taxon>
        <taxon>Pezizomycotina</taxon>
        <taxon>Sordariomycetes</taxon>
        <taxon>Hypocreomycetidae</taxon>
        <taxon>Glomerellales</taxon>
        <taxon>Glomerellaceae</taxon>
        <taxon>Colletotrichum</taxon>
        <taxon>Colletotrichum orchidearum species complex</taxon>
    </lineage>
</organism>
<dbReference type="PANTHER" id="PTHR43792:SF8">
    <property type="entry name" value="[RIBOSOMAL PROTEIN US5]-ALANINE N-ACETYLTRANSFERASE"/>
    <property type="match status" value="1"/>
</dbReference>
<dbReference type="Gene3D" id="3.40.630.30">
    <property type="match status" value="1"/>
</dbReference>
<protein>
    <submittedName>
        <fullName evidence="5">Gcn5-related n-acetyltransferase</fullName>
    </submittedName>
</protein>
<dbReference type="AlphaFoldDB" id="A0A8H6K5F6"/>
<dbReference type="SUPFAM" id="SSF55729">
    <property type="entry name" value="Acyl-CoA N-acyltransferases (Nat)"/>
    <property type="match status" value="1"/>
</dbReference>
<evidence type="ECO:0000256" key="2">
    <source>
        <dbReference type="ARBA" id="ARBA00023315"/>
    </source>
</evidence>
<keyword evidence="2" id="KW-0012">Acyltransferase</keyword>
<dbReference type="InterPro" id="IPR000182">
    <property type="entry name" value="GNAT_dom"/>
</dbReference>
<evidence type="ECO:0000256" key="1">
    <source>
        <dbReference type="ARBA" id="ARBA00022679"/>
    </source>
</evidence>
<feature type="domain" description="N-acetyltransferase" evidence="4">
    <location>
        <begin position="17"/>
        <end position="181"/>
    </location>
</feature>
<dbReference type="Proteomes" id="UP000654918">
    <property type="component" value="Unassembled WGS sequence"/>
</dbReference>
<comment type="caution">
    <text evidence="5">The sequence shown here is derived from an EMBL/GenBank/DDBJ whole genome shotgun (WGS) entry which is preliminary data.</text>
</comment>
<dbReference type="Pfam" id="PF13302">
    <property type="entry name" value="Acetyltransf_3"/>
    <property type="match status" value="1"/>
</dbReference>
<sequence length="191" mass="20807">MASPTDLPTPILTLQKSVVRPYHPSDAPSLAQAANSKAVARFLRNTFPSPYTLAAAEGWIAMNQTPPIRNWLIACPATGRAMGSIGLVPGKDVYARSFELGYWIGEEFWGRGVMGELVPAFAAWVLGGLGEEKLEVERLWAGVFSENGASQRVLEKSGFQLEGRMRRAVVKDGVVMDDVIYSIVRGDLTQP</sequence>
<dbReference type="GO" id="GO:0016747">
    <property type="term" value="F:acyltransferase activity, transferring groups other than amino-acyl groups"/>
    <property type="evidence" value="ECO:0007669"/>
    <property type="project" value="InterPro"/>
</dbReference>
<gene>
    <name evidence="5" type="ORF">CPLU01_10702</name>
</gene>
<evidence type="ECO:0000259" key="4">
    <source>
        <dbReference type="PROSITE" id="PS51186"/>
    </source>
</evidence>
<keyword evidence="1 5" id="KW-0808">Transferase</keyword>
<reference evidence="5" key="1">
    <citation type="journal article" date="2020" name="Phytopathology">
        <title>Genome Sequence Resources of Colletotrichum truncatum, C. plurivorum, C. musicola, and C. sojae: Four Species Pathogenic to Soybean (Glycine max).</title>
        <authorList>
            <person name="Rogerio F."/>
            <person name="Boufleur T.R."/>
            <person name="Ciampi-Guillardi M."/>
            <person name="Sukno S.A."/>
            <person name="Thon M.R."/>
            <person name="Massola Junior N.S."/>
            <person name="Baroncelli R."/>
        </authorList>
    </citation>
    <scope>NUCLEOTIDE SEQUENCE</scope>
    <source>
        <strain evidence="5">LFN00145</strain>
    </source>
</reference>
<evidence type="ECO:0000313" key="6">
    <source>
        <dbReference type="Proteomes" id="UP000654918"/>
    </source>
</evidence>
<dbReference type="InterPro" id="IPR016181">
    <property type="entry name" value="Acyl_CoA_acyltransferase"/>
</dbReference>
<dbReference type="EMBL" id="WIGO01000187">
    <property type="protein sequence ID" value="KAF6824753.1"/>
    <property type="molecule type" value="Genomic_DNA"/>
</dbReference>
<dbReference type="PROSITE" id="PS51186">
    <property type="entry name" value="GNAT"/>
    <property type="match status" value="1"/>
</dbReference>
<dbReference type="PANTHER" id="PTHR43792">
    <property type="entry name" value="GNAT FAMILY, PUTATIVE (AFU_ORTHOLOGUE AFUA_3G00765)-RELATED-RELATED"/>
    <property type="match status" value="1"/>
</dbReference>
<proteinExistence type="inferred from homology"/>
<evidence type="ECO:0000313" key="5">
    <source>
        <dbReference type="EMBL" id="KAF6824753.1"/>
    </source>
</evidence>
<comment type="similarity">
    <text evidence="3">Belongs to the acetyltransferase family. RimJ subfamily.</text>
</comment>
<accession>A0A8H6K5F6</accession>
<evidence type="ECO:0000256" key="3">
    <source>
        <dbReference type="ARBA" id="ARBA00038502"/>
    </source>
</evidence>
<name>A0A8H6K5F6_9PEZI</name>